<evidence type="ECO:0000313" key="1">
    <source>
        <dbReference type="EMBL" id="KAH7991355.1"/>
    </source>
</evidence>
<accession>A0ACB8EFS9</accession>
<reference evidence="1" key="1">
    <citation type="submission" date="2021-08" db="EMBL/GenBank/DDBJ databases">
        <title>The first chromosome-level gecko genome reveals the dynamic sex chromosomes of Neotropical dwarf geckos (Sphaerodactylidae: Sphaerodactylus).</title>
        <authorList>
            <person name="Pinto B.J."/>
            <person name="Keating S.E."/>
            <person name="Gamble T."/>
        </authorList>
    </citation>
    <scope>NUCLEOTIDE SEQUENCE</scope>
    <source>
        <strain evidence="1">TG3544</strain>
    </source>
</reference>
<proteinExistence type="predicted"/>
<gene>
    <name evidence="1" type="ORF">K3G42_005152</name>
</gene>
<comment type="caution">
    <text evidence="1">The sequence shown here is derived from an EMBL/GenBank/DDBJ whole genome shotgun (WGS) entry which is preliminary data.</text>
</comment>
<name>A0ACB8EFS9_9SAUR</name>
<organism evidence="1 2">
    <name type="scientific">Sphaerodactylus townsendi</name>
    <dbReference type="NCBI Taxonomy" id="933632"/>
    <lineage>
        <taxon>Eukaryota</taxon>
        <taxon>Metazoa</taxon>
        <taxon>Chordata</taxon>
        <taxon>Craniata</taxon>
        <taxon>Vertebrata</taxon>
        <taxon>Euteleostomi</taxon>
        <taxon>Lepidosauria</taxon>
        <taxon>Squamata</taxon>
        <taxon>Bifurcata</taxon>
        <taxon>Gekkota</taxon>
        <taxon>Sphaerodactylidae</taxon>
        <taxon>Sphaerodactylus</taxon>
    </lineage>
</organism>
<dbReference type="EMBL" id="CM037616">
    <property type="protein sequence ID" value="KAH7991355.1"/>
    <property type="molecule type" value="Genomic_DNA"/>
</dbReference>
<dbReference type="Proteomes" id="UP000827872">
    <property type="component" value="Linkage Group LG03"/>
</dbReference>
<keyword evidence="2" id="KW-1185">Reference proteome</keyword>
<evidence type="ECO:0000313" key="2">
    <source>
        <dbReference type="Proteomes" id="UP000827872"/>
    </source>
</evidence>
<sequence length="689" mass="77077">MTAVNLTGIDWKWKENTRAHHTHQFRTKELVVRRGEPWTLTLTFRKTKPSDSLTFIVETGATPVLQAQTRVAFTTTQALQYGTWCAVQTSSDANSVTVSISSPANAIIGRYNLSVRAGSGSSAPDTSLGTLVLLFNPWLTGDDVFMPNSAEREEYVLSESGLIFMGSPYYISRIGWNFGQFQAGILDICLAMLDLSKSFRKDAHRDLTRRNDPKHVGRVMSVMVNNISDYDIGVLRGNWSGNYRGGENPTFWTGSVDILRRWKASGYNVVKYGQCWVFAGVLNTVLRCLGMPARVITNFNSAHDTDRNLTVDVYYDESGNPLGRDDDSVWNYHAWNESWFVRSDLGSAYSGWQILDATPQERSAGLFRCGPASLVAIKEGDVDLKYDCPFVFAEVNADCVSWTHNMFTGGKKRLYTETKSVGQFTSTKAVGRYARVDVTDNYKYPEGSAEERKVFEKAWSKMNKNAPAAYPLPLKPSILGKFKVENTPEVGKDIHVALILTNPTSEPKTAEVYMTAWTIVYTGKLIQKIWKNTQSVTLNPKEEKTFPVKITYEDYQQHLTTDNMIHITALCRPQGGDWDTLVERNLMLENPSLTVKVLGQAKVNEAVQVEVLFTNPLAESIKDCVLHVEGSDLLVEKLKLDGRPLEAKQQGAIQFALTPSKAGTKQLLANFSCDKFQHVKAFEILDVAH</sequence>
<protein>
    <submittedName>
        <fullName evidence="1">Uncharacterized protein</fullName>
    </submittedName>
</protein>